<dbReference type="Proteomes" id="UP001152759">
    <property type="component" value="Chromosome 2"/>
</dbReference>
<dbReference type="AlphaFoldDB" id="A0A9P0A7D3"/>
<evidence type="ECO:0000313" key="3">
    <source>
        <dbReference type="Proteomes" id="UP001152759"/>
    </source>
</evidence>
<evidence type="ECO:0000256" key="1">
    <source>
        <dbReference type="SAM" id="MobiDB-lite"/>
    </source>
</evidence>
<proteinExistence type="predicted"/>
<accession>A0A9P0A7D3</accession>
<feature type="region of interest" description="Disordered" evidence="1">
    <location>
        <begin position="365"/>
        <end position="388"/>
    </location>
</feature>
<sequence length="595" mass="64904">MCPTQVNASYARLPLRHAHFMVFIDVSKRMRESGKIQASHGRQVVSLRSMQAVQYFSLSSLSDSEEFRGQFFSENNSPSDCNGGSTVTVESPGVPKKSPRDMNVSLAIKGGGGEEAGEGPNMALKIDCDIQLRLISGNFSSLDLPKLPSESSCRVSFAHAHAQKTWSPAAAPENPGLVIWLTKLNVACDAGHLEFRAHPPPDSHANASATAKRFCGKLEEVPPTQRHLYYPSTPQTSNFNSTKKILEPSIRPRMTESWCIPYKGDTSFPTIHILGSAVFSLSYELVDHCYNVTLTNRLDSFLVRAQRSLDCNFKIALPYGNQVLLSFHVNFPPSPSPAPDSALANAADQHVQFYSKSSHSSNFKYERNSLSNTGAPSSASTNPRENLSNDILPSSDLAGVFFREGGQGKSGVNGSHGRAVGFVPASEDLRCANLLIHYVETDGSWMFCADQIDYPQRLELLSTSSTVYLHFKSLPVAEGPFPVVLVKYEAVPIPELVERCPFGSVAVGHSCVSVVEERPLPWAEAEQECRNTGGHLLTILTQSAEETINRILINRSAPSQARIFLLSAPRQILQSRPPQNGRPLGGSEGPPPENS</sequence>
<feature type="region of interest" description="Disordered" evidence="1">
    <location>
        <begin position="573"/>
        <end position="595"/>
    </location>
</feature>
<feature type="region of interest" description="Disordered" evidence="1">
    <location>
        <begin position="74"/>
        <end position="101"/>
    </location>
</feature>
<keyword evidence="3" id="KW-1185">Reference proteome</keyword>
<dbReference type="InterPro" id="IPR016187">
    <property type="entry name" value="CTDL_fold"/>
</dbReference>
<evidence type="ECO:0008006" key="4">
    <source>
        <dbReference type="Google" id="ProtNLM"/>
    </source>
</evidence>
<dbReference type="Gene3D" id="3.10.100.10">
    <property type="entry name" value="Mannose-Binding Protein A, subunit A"/>
    <property type="match status" value="1"/>
</dbReference>
<feature type="compositionally biased region" description="Polar residues" evidence="1">
    <location>
        <begin position="74"/>
        <end position="89"/>
    </location>
</feature>
<evidence type="ECO:0000313" key="2">
    <source>
        <dbReference type="EMBL" id="CAH0385766.1"/>
    </source>
</evidence>
<dbReference type="EMBL" id="OU963863">
    <property type="protein sequence ID" value="CAH0385766.1"/>
    <property type="molecule type" value="Genomic_DNA"/>
</dbReference>
<dbReference type="SUPFAM" id="SSF56436">
    <property type="entry name" value="C-type lectin-like"/>
    <property type="match status" value="1"/>
</dbReference>
<reference evidence="2" key="1">
    <citation type="submission" date="2021-12" db="EMBL/GenBank/DDBJ databases">
        <authorList>
            <person name="King R."/>
        </authorList>
    </citation>
    <scope>NUCLEOTIDE SEQUENCE</scope>
</reference>
<organism evidence="2 3">
    <name type="scientific">Bemisia tabaci</name>
    <name type="common">Sweetpotato whitefly</name>
    <name type="synonym">Aleurodes tabaci</name>
    <dbReference type="NCBI Taxonomy" id="7038"/>
    <lineage>
        <taxon>Eukaryota</taxon>
        <taxon>Metazoa</taxon>
        <taxon>Ecdysozoa</taxon>
        <taxon>Arthropoda</taxon>
        <taxon>Hexapoda</taxon>
        <taxon>Insecta</taxon>
        <taxon>Pterygota</taxon>
        <taxon>Neoptera</taxon>
        <taxon>Paraneoptera</taxon>
        <taxon>Hemiptera</taxon>
        <taxon>Sternorrhyncha</taxon>
        <taxon>Aleyrodoidea</taxon>
        <taxon>Aleyrodidae</taxon>
        <taxon>Aleyrodinae</taxon>
        <taxon>Bemisia</taxon>
    </lineage>
</organism>
<gene>
    <name evidence="2" type="ORF">BEMITA_LOCUS4960</name>
</gene>
<dbReference type="InterPro" id="IPR016186">
    <property type="entry name" value="C-type_lectin-like/link_sf"/>
</dbReference>
<protein>
    <recommendedName>
        <fullName evidence="4">C-type lectin domain-containing protein</fullName>
    </recommendedName>
</protein>
<name>A0A9P0A7D3_BEMTA</name>